<feature type="transmembrane region" description="Helical" evidence="5">
    <location>
        <begin position="232"/>
        <end position="251"/>
    </location>
</feature>
<feature type="transmembrane region" description="Helical" evidence="5">
    <location>
        <begin position="9"/>
        <end position="29"/>
    </location>
</feature>
<feature type="transmembrane region" description="Helical" evidence="5">
    <location>
        <begin position="454"/>
        <end position="474"/>
    </location>
</feature>
<feature type="domain" description="Major facilitator superfamily (MFS) profile" evidence="6">
    <location>
        <begin position="11"/>
        <end position="488"/>
    </location>
</feature>
<dbReference type="FunCoup" id="A0A067N9F9">
    <property type="interactions" value="25"/>
</dbReference>
<accession>A0A067N9F9</accession>
<organism evidence="7 8">
    <name type="scientific">Pleurotus ostreatus (strain PC15)</name>
    <name type="common">Oyster mushroom</name>
    <dbReference type="NCBI Taxonomy" id="1137138"/>
    <lineage>
        <taxon>Eukaryota</taxon>
        <taxon>Fungi</taxon>
        <taxon>Dikarya</taxon>
        <taxon>Basidiomycota</taxon>
        <taxon>Agaricomycotina</taxon>
        <taxon>Agaricomycetes</taxon>
        <taxon>Agaricomycetidae</taxon>
        <taxon>Agaricales</taxon>
        <taxon>Pleurotineae</taxon>
        <taxon>Pleurotaceae</taxon>
        <taxon>Pleurotus</taxon>
    </lineage>
</organism>
<dbReference type="SUPFAM" id="SSF103473">
    <property type="entry name" value="MFS general substrate transporter"/>
    <property type="match status" value="1"/>
</dbReference>
<dbReference type="InterPro" id="IPR011701">
    <property type="entry name" value="MFS"/>
</dbReference>
<feature type="transmembrane region" description="Helical" evidence="5">
    <location>
        <begin position="341"/>
        <end position="360"/>
    </location>
</feature>
<dbReference type="Gene3D" id="1.20.1720.10">
    <property type="entry name" value="Multidrug resistance protein D"/>
    <property type="match status" value="1"/>
</dbReference>
<proteinExistence type="predicted"/>
<dbReference type="InParanoid" id="A0A067N9F9"/>
<evidence type="ECO:0000313" key="8">
    <source>
        <dbReference type="Proteomes" id="UP000027073"/>
    </source>
</evidence>
<dbReference type="VEuPathDB" id="FungiDB:PLEOSDRAFT_162382"/>
<dbReference type="Proteomes" id="UP000027073">
    <property type="component" value="Unassembled WGS sequence"/>
</dbReference>
<dbReference type="PANTHER" id="PTHR42718:SF10">
    <property type="entry name" value="TRANSPORTER, PUTATIVE (AFU_ORTHOLOGUE AFUA_8G06760)-RELATED"/>
    <property type="match status" value="1"/>
</dbReference>
<dbReference type="STRING" id="1137138.A0A067N9F9"/>
<feature type="transmembrane region" description="Helical" evidence="5">
    <location>
        <begin position="76"/>
        <end position="95"/>
    </location>
</feature>
<sequence>MQSSTLKDIIIVLVVSGVTTLNVFLSGALTVALPTIGKDLNFRQADLQWPVNVFALSYGCLLLFFGRVGDIVGGRIMFMAGSAWFAAWSIATAFAPNDKAFIIFIALKGLGAAANTPSGIGLLSSYFPPGPKRNKAFGALGAGQPLGFIGGLILGGILTDSRATWRAIFFIQAGLGFLFVALGWLVLPKSQIEHRYTKGLDWGGAILSTAGIGLLTYSLADSTTASKGWATPHIPSLLSASAVILGAFIFYERWREARDKSVLMPLSMWRQPGAKMGSVIAVVFFAWWSFNTLSYFATLYYQQVNYLNPIQTSLRFIPMALAGFSVNLITGYVVNRLPGQGLILAGLVGSVVAPIIFSTINVDASYWASAFLVMIFIVGADAVYPVGNLQIISHFNEDSQSLAGGIFNVATRLGTSLGLAITSSIATATSERYNKAHPELASDSPEVLMAGFRAAGWTCLAAAAFGFIVAAIGLRGIGVVGRITKNDDSHGGLSLENIKTNSQVSVRTIKTAGIESCRTAPDSSLTIDTTWRNQSDV</sequence>
<feature type="transmembrane region" description="Helical" evidence="5">
    <location>
        <begin position="101"/>
        <end position="124"/>
    </location>
</feature>
<dbReference type="EMBL" id="KL198012">
    <property type="protein sequence ID" value="KDQ23605.1"/>
    <property type="molecule type" value="Genomic_DNA"/>
</dbReference>
<evidence type="ECO:0000256" key="1">
    <source>
        <dbReference type="ARBA" id="ARBA00004141"/>
    </source>
</evidence>
<feature type="transmembrane region" description="Helical" evidence="5">
    <location>
        <begin position="164"/>
        <end position="187"/>
    </location>
</feature>
<evidence type="ECO:0000259" key="6">
    <source>
        <dbReference type="PROSITE" id="PS50850"/>
    </source>
</evidence>
<feature type="transmembrane region" description="Helical" evidence="5">
    <location>
        <begin position="366"/>
        <end position="384"/>
    </location>
</feature>
<feature type="transmembrane region" description="Helical" evidence="5">
    <location>
        <begin position="136"/>
        <end position="158"/>
    </location>
</feature>
<dbReference type="GO" id="GO:0022857">
    <property type="term" value="F:transmembrane transporter activity"/>
    <property type="evidence" value="ECO:0007669"/>
    <property type="project" value="InterPro"/>
</dbReference>
<comment type="subcellular location">
    <subcellularLocation>
        <location evidence="1">Membrane</location>
        <topology evidence="1">Multi-pass membrane protein</topology>
    </subcellularLocation>
</comment>
<evidence type="ECO:0000313" key="7">
    <source>
        <dbReference type="EMBL" id="KDQ23605.1"/>
    </source>
</evidence>
<dbReference type="OrthoDB" id="440755at2759"/>
<feature type="transmembrane region" description="Helical" evidence="5">
    <location>
        <begin position="405"/>
        <end position="426"/>
    </location>
</feature>
<keyword evidence="2 5" id="KW-0812">Transmembrane</keyword>
<dbReference type="Pfam" id="PF07690">
    <property type="entry name" value="MFS_1"/>
    <property type="match status" value="1"/>
</dbReference>
<evidence type="ECO:0000256" key="2">
    <source>
        <dbReference type="ARBA" id="ARBA00022692"/>
    </source>
</evidence>
<keyword evidence="3 5" id="KW-1133">Transmembrane helix</keyword>
<dbReference type="PROSITE" id="PS50850">
    <property type="entry name" value="MFS"/>
    <property type="match status" value="1"/>
</dbReference>
<protein>
    <recommendedName>
        <fullName evidence="6">Major facilitator superfamily (MFS) profile domain-containing protein</fullName>
    </recommendedName>
</protein>
<dbReference type="GO" id="GO:0016020">
    <property type="term" value="C:membrane"/>
    <property type="evidence" value="ECO:0007669"/>
    <property type="project" value="UniProtKB-SubCell"/>
</dbReference>
<dbReference type="HOGENOM" id="CLU_000960_27_5_1"/>
<keyword evidence="4 5" id="KW-0472">Membrane</keyword>
<evidence type="ECO:0000256" key="4">
    <source>
        <dbReference type="ARBA" id="ARBA00023136"/>
    </source>
</evidence>
<dbReference type="Gene3D" id="1.20.1250.20">
    <property type="entry name" value="MFS general substrate transporter like domains"/>
    <property type="match status" value="1"/>
</dbReference>
<reference evidence="8" key="1">
    <citation type="journal article" date="2014" name="Proc. Natl. Acad. Sci. U.S.A.">
        <title>Extensive sampling of basidiomycete genomes demonstrates inadequacy of the white-rot/brown-rot paradigm for wood decay fungi.</title>
        <authorList>
            <person name="Riley R."/>
            <person name="Salamov A.A."/>
            <person name="Brown D.W."/>
            <person name="Nagy L.G."/>
            <person name="Floudas D."/>
            <person name="Held B.W."/>
            <person name="Levasseur A."/>
            <person name="Lombard V."/>
            <person name="Morin E."/>
            <person name="Otillar R."/>
            <person name="Lindquist E.A."/>
            <person name="Sun H."/>
            <person name="LaButti K.M."/>
            <person name="Schmutz J."/>
            <person name="Jabbour D."/>
            <person name="Luo H."/>
            <person name="Baker S.E."/>
            <person name="Pisabarro A.G."/>
            <person name="Walton J.D."/>
            <person name="Blanchette R.A."/>
            <person name="Henrissat B."/>
            <person name="Martin F."/>
            <person name="Cullen D."/>
            <person name="Hibbett D.S."/>
            <person name="Grigoriev I.V."/>
        </authorList>
    </citation>
    <scope>NUCLEOTIDE SEQUENCE [LARGE SCALE GENOMIC DNA]</scope>
    <source>
        <strain evidence="8">PC15</strain>
    </source>
</reference>
<dbReference type="PANTHER" id="PTHR42718">
    <property type="entry name" value="MAJOR FACILITATOR SUPERFAMILY MULTIDRUG TRANSPORTER MFSC"/>
    <property type="match status" value="1"/>
</dbReference>
<dbReference type="InterPro" id="IPR020846">
    <property type="entry name" value="MFS_dom"/>
</dbReference>
<feature type="transmembrane region" description="Helical" evidence="5">
    <location>
        <begin position="49"/>
        <end position="69"/>
    </location>
</feature>
<evidence type="ECO:0000256" key="5">
    <source>
        <dbReference type="SAM" id="Phobius"/>
    </source>
</evidence>
<feature type="transmembrane region" description="Helical" evidence="5">
    <location>
        <begin position="199"/>
        <end position="220"/>
    </location>
</feature>
<feature type="transmembrane region" description="Helical" evidence="5">
    <location>
        <begin position="316"/>
        <end position="334"/>
    </location>
</feature>
<dbReference type="InterPro" id="IPR036259">
    <property type="entry name" value="MFS_trans_sf"/>
</dbReference>
<name>A0A067N9F9_PLEO1</name>
<feature type="transmembrane region" description="Helical" evidence="5">
    <location>
        <begin position="272"/>
        <end position="290"/>
    </location>
</feature>
<evidence type="ECO:0000256" key="3">
    <source>
        <dbReference type="ARBA" id="ARBA00022989"/>
    </source>
</evidence>
<dbReference type="AlphaFoldDB" id="A0A067N9F9"/>
<gene>
    <name evidence="7" type="ORF">PLEOSDRAFT_162382</name>
</gene>